<evidence type="ECO:0000313" key="1">
    <source>
        <dbReference type="EMBL" id="KAK2732087.1"/>
    </source>
</evidence>
<gene>
    <name evidence="1" type="ORF">CKAH01_02033</name>
</gene>
<sequence>MPGRRLDIDLEFLWLDQKAARGPPVALFFSVGKPLCSIVYCVCGLAQTVIHTWLPLTICNVWCNFAMHGHMVASVDPYLVPAAPHGYLMCSSELTSQPYCDYVQLRIPSCSFPGPDVWQNARSFRARRSPPKGSQT</sequence>
<evidence type="ECO:0000313" key="2">
    <source>
        <dbReference type="Proteomes" id="UP001281614"/>
    </source>
</evidence>
<name>A0AAD9Y3I1_COLKA</name>
<dbReference type="Proteomes" id="UP001281614">
    <property type="component" value="Unassembled WGS sequence"/>
</dbReference>
<organism evidence="1 2">
    <name type="scientific">Colletotrichum kahawae</name>
    <name type="common">Coffee berry disease fungus</name>
    <dbReference type="NCBI Taxonomy" id="34407"/>
    <lineage>
        <taxon>Eukaryota</taxon>
        <taxon>Fungi</taxon>
        <taxon>Dikarya</taxon>
        <taxon>Ascomycota</taxon>
        <taxon>Pezizomycotina</taxon>
        <taxon>Sordariomycetes</taxon>
        <taxon>Hypocreomycetidae</taxon>
        <taxon>Glomerellales</taxon>
        <taxon>Glomerellaceae</taxon>
        <taxon>Colletotrichum</taxon>
        <taxon>Colletotrichum gloeosporioides species complex</taxon>
    </lineage>
</organism>
<reference evidence="1" key="1">
    <citation type="submission" date="2023-02" db="EMBL/GenBank/DDBJ databases">
        <title>Colletotrichum kahawae CIFC_Que2 genome sequencing and assembly.</title>
        <authorList>
            <person name="Baroncelli R."/>
        </authorList>
    </citation>
    <scope>NUCLEOTIDE SEQUENCE</scope>
    <source>
        <strain evidence="1">CIFC_Que2</strain>
    </source>
</reference>
<proteinExistence type="predicted"/>
<dbReference type="EMBL" id="VYYT01000554">
    <property type="protein sequence ID" value="KAK2732087.1"/>
    <property type="molecule type" value="Genomic_DNA"/>
</dbReference>
<protein>
    <submittedName>
        <fullName evidence="1">Uncharacterized protein</fullName>
    </submittedName>
</protein>
<dbReference type="AlphaFoldDB" id="A0AAD9Y3I1"/>
<keyword evidence="2" id="KW-1185">Reference proteome</keyword>
<accession>A0AAD9Y3I1</accession>
<comment type="caution">
    <text evidence="1">The sequence shown here is derived from an EMBL/GenBank/DDBJ whole genome shotgun (WGS) entry which is preliminary data.</text>
</comment>